<evidence type="ECO:0000259" key="3">
    <source>
        <dbReference type="PROSITE" id="PS50010"/>
    </source>
</evidence>
<feature type="compositionally biased region" description="Polar residues" evidence="2">
    <location>
        <begin position="24"/>
        <end position="37"/>
    </location>
</feature>
<dbReference type="Pfam" id="PF00621">
    <property type="entry name" value="RhoGEF"/>
    <property type="match status" value="1"/>
</dbReference>
<dbReference type="Proteomes" id="UP000694865">
    <property type="component" value="Unplaced"/>
</dbReference>
<feature type="region of interest" description="Disordered" evidence="2">
    <location>
        <begin position="768"/>
        <end position="789"/>
    </location>
</feature>
<feature type="region of interest" description="Disordered" evidence="2">
    <location>
        <begin position="1144"/>
        <end position="1167"/>
    </location>
</feature>
<dbReference type="CDD" id="cd00160">
    <property type="entry name" value="RhoGEF"/>
    <property type="match status" value="1"/>
</dbReference>
<feature type="region of interest" description="Disordered" evidence="2">
    <location>
        <begin position="1469"/>
        <end position="1502"/>
    </location>
</feature>
<dbReference type="InterPro" id="IPR035899">
    <property type="entry name" value="DBL_dom_sf"/>
</dbReference>
<feature type="compositionally biased region" description="Polar residues" evidence="2">
    <location>
        <begin position="82"/>
        <end position="104"/>
    </location>
</feature>
<sequence>MDEKDKDNSGKTADKGPPPLPHCETSQVENASIQESSMDISPTLIDLYDTLANNTSDVCTGQDSESKEYLANHKTDNKDLHSTFSFDNKSLPSSNQELQVPSTNEKSDKESTNQHADDKDCRPVSILSTSSETSASSNENQFFSKDASSPEDENKRFENRTIQKDVSNDSISSTEKEKLSGPENIHKNTDVCKEVENIQSSDNKHGHDSKNDQTDTNAVPCPSENIANGVPVILTNQNTSKKAANLDRTTNVKDNQSTPKHKQVTINTDETTAIKEKDPRIRRKSSRINPPVIVNTDTAINGAASPPTTPPMSYKRKMSILDDDTYIFRVVNEIIDTERSYGYVGVILDRPELPISPEHFTTLFGNIEEIYNFNKSLLDELENTDNDPIQVAEYFVKKDKVFKSLYCSYCTSYPTSIAVLTELSKIKEVMDFLEERQSALHHSLPLGSYLLKPVQRILRYRLLFQSIHQHYNKKADGFHIVEKALDTMTEVAEYINDMKRKHEAAVHVQEIQSVLHGWGGTLTSYGELVLEDTFHMVGARAGRYLYLFEKALLIGKRREDGLISVKADILCSNMVLQEMVLKDNLWFGIYPFDNNKVQYIIQSRCMEQKRRWTHQLKRLIIENHPSVVPMHAKQVILDQDRDKHYGSDDSLDLLDRRDHHIKYKDERKSKRHSKKSDPNIRKIRRGSTQLKAMDITLGMKKPEIISPRSSMRQSHHSGHSSSDAKDTQSESDSPNKRKTTSPPQSKEKKIVEKVEAQVEKNITKEEAVKKSGSLTRSDSVKSRSLDCLSSSEERTHATIVKKKHLGGDDASPRAQRLSKKLETTAEINPRDSVGWSEDVLAVFDKFKKEEPVSDTTANTCVEDTMGNTEKNTAVSNSKISEEFKPEMKDTRKLQRSVTDSDMQYREYGTEESSLENKEKNSEHAIIYEEDVSNKNLNEEEKETTPLAKDNIGDSNTDSVAAVTVEGDTLRKDTEKIRPKEEAARVVEAYTVPRRKAANSMGVPSHYRSSTSVLEQHSLTNAIFRMKRSDKIKQFIAERKDSKDSKNEEDIWVKRTDAATTSIESSNTSLVEAPQLSAPSSPVNESIGKKTVIDADLPTPSPPAKETLLSIEEPQTTLLLSEVHSKMYCSSDDIRATSSVTKIPISRSLSDGTDPQNLATETEPSVPLTPEAVEIVDDLKKYMEANSKHSNKSIPAFPAAGSSPTVNSTDSTSTESLSGSIKHMLHNFGLRITGQKTPSSSPVQSPNPSPRSSQYLENSSSDETKSSSSAKETPPETPEREKKSPMNVYSFARSYSRKFKNKASKQFVKKRSTSDSTPNITNTYEKQLVDLLGGDNAPGGTTIGARYARQGGSLNYNLRHVYSESLNTVAIDSGSVLYAASIADIVSGNNAEDDNSTRKKTVQDNIKAFEELSKSLSVSPIPAIKTWRCASAMFMRQESEPDIEPLFKSIEERRKELESSTSMTVLKKRPMSELVSDPSDGSSICSSESETHISNTGSPLHSSSLHQIKEELKGSISLSRKSSSTDNDDLMPVMMKSIKDRFRELQNSMAKPIPKRNPKEEIEAERLAASVDNESSQNDNNYMVHQVQCTDSTTSCTPCSSDAHKLDSIDSSTSFVSCQADTYQVDTVDSNLSFVSCSSEVPDAVSSLNNCFDSMIPHPNIDDSESDSGNNSEYETPHGSLENFSDILSTLDQLDDLPVDYEDSIEDESTLEADITDELSKTPSPDLFFSSVAGNTVKTEYGDENSVAPEKLHIS</sequence>
<dbReference type="SUPFAM" id="SSF50729">
    <property type="entry name" value="PH domain-like"/>
    <property type="match status" value="1"/>
</dbReference>
<feature type="region of interest" description="Disordered" evidence="2">
    <location>
        <begin position="81"/>
        <end position="224"/>
    </location>
</feature>
<reference evidence="5" key="1">
    <citation type="submission" date="2025-08" db="UniProtKB">
        <authorList>
            <consortium name="RefSeq"/>
        </authorList>
    </citation>
    <scope>IDENTIFICATION</scope>
    <source>
        <tissue evidence="5">Testes</tissue>
    </source>
</reference>
<feature type="compositionally biased region" description="Basic and acidic residues" evidence="2">
    <location>
        <begin position="174"/>
        <end position="213"/>
    </location>
</feature>
<feature type="region of interest" description="Disordered" evidence="2">
    <location>
        <begin position="1"/>
        <end position="37"/>
    </location>
</feature>
<keyword evidence="1" id="KW-0597">Phosphoprotein</keyword>
<name>A0ABM0LX17_SACKO</name>
<dbReference type="InterPro" id="IPR055251">
    <property type="entry name" value="SOS1_NGEF_PH"/>
</dbReference>
<dbReference type="Gene3D" id="2.30.29.30">
    <property type="entry name" value="Pleckstrin-homology domain (PH domain)/Phosphotyrosine-binding domain (PTB)"/>
    <property type="match status" value="1"/>
</dbReference>
<dbReference type="InterPro" id="IPR000219">
    <property type="entry name" value="DH_dom"/>
</dbReference>
<feature type="region of interest" description="Disordered" evidence="2">
    <location>
        <begin position="1655"/>
        <end position="1680"/>
    </location>
</feature>
<feature type="compositionally biased region" description="Basic and acidic residues" evidence="2">
    <location>
        <begin position="1"/>
        <end position="14"/>
    </location>
</feature>
<feature type="region of interest" description="Disordered" evidence="2">
    <location>
        <begin position="662"/>
        <end position="751"/>
    </location>
</feature>
<dbReference type="RefSeq" id="XP_006812308.1">
    <property type="nucleotide sequence ID" value="XM_006812245.1"/>
</dbReference>
<evidence type="ECO:0000313" key="4">
    <source>
        <dbReference type="Proteomes" id="UP000694865"/>
    </source>
</evidence>
<feature type="compositionally biased region" description="Low complexity" evidence="2">
    <location>
        <begin position="128"/>
        <end position="140"/>
    </location>
</feature>
<feature type="compositionally biased region" description="Basic and acidic residues" evidence="2">
    <location>
        <begin position="1272"/>
        <end position="1283"/>
    </location>
</feature>
<dbReference type="InterPro" id="IPR011993">
    <property type="entry name" value="PH-like_dom_sf"/>
</dbReference>
<evidence type="ECO:0000256" key="1">
    <source>
        <dbReference type="ARBA" id="ARBA00022553"/>
    </source>
</evidence>
<keyword evidence="4" id="KW-1185">Reference proteome</keyword>
<feature type="compositionally biased region" description="Polar residues" evidence="2">
    <location>
        <begin position="1201"/>
        <end position="1217"/>
    </location>
</feature>
<gene>
    <name evidence="5" type="primary">LOC102806727</name>
</gene>
<feature type="region of interest" description="Disordered" evidence="2">
    <location>
        <begin position="1190"/>
        <end position="1217"/>
    </location>
</feature>
<protein>
    <submittedName>
        <fullName evidence="5">Dentin sialophosphoprotein-like</fullName>
    </submittedName>
</protein>
<organism evidence="4 5">
    <name type="scientific">Saccoglossus kowalevskii</name>
    <name type="common">Acorn worm</name>
    <dbReference type="NCBI Taxonomy" id="10224"/>
    <lineage>
        <taxon>Eukaryota</taxon>
        <taxon>Metazoa</taxon>
        <taxon>Hemichordata</taxon>
        <taxon>Enteropneusta</taxon>
        <taxon>Harrimaniidae</taxon>
        <taxon>Saccoglossus</taxon>
    </lineage>
</organism>
<dbReference type="InterPro" id="IPR043324">
    <property type="entry name" value="PH_PLEKHG1_G2_G3"/>
</dbReference>
<dbReference type="SUPFAM" id="SSF48065">
    <property type="entry name" value="DBL homology domain (DH-domain)"/>
    <property type="match status" value="1"/>
</dbReference>
<feature type="region of interest" description="Disordered" evidence="2">
    <location>
        <begin position="1301"/>
        <end position="1320"/>
    </location>
</feature>
<dbReference type="Pfam" id="PF22697">
    <property type="entry name" value="SOS1_NGEF_PH"/>
    <property type="match status" value="1"/>
</dbReference>
<dbReference type="Gene3D" id="1.20.900.10">
    <property type="entry name" value="Dbl homology (DH) domain"/>
    <property type="match status" value="1"/>
</dbReference>
<feature type="compositionally biased region" description="Basic and acidic residues" evidence="2">
    <location>
        <begin position="152"/>
        <end position="167"/>
    </location>
</feature>
<feature type="compositionally biased region" description="Polar residues" evidence="2">
    <location>
        <begin position="1144"/>
        <end position="1162"/>
    </location>
</feature>
<accession>A0ABM0LX17</accession>
<feature type="domain" description="DH" evidence="3">
    <location>
        <begin position="313"/>
        <end position="498"/>
    </location>
</feature>
<feature type="compositionally biased region" description="Low complexity" evidence="2">
    <location>
        <begin position="1475"/>
        <end position="1493"/>
    </location>
</feature>
<feature type="compositionally biased region" description="Basic residues" evidence="2">
    <location>
        <begin position="1301"/>
        <end position="1310"/>
    </location>
</feature>
<dbReference type="PANTHER" id="PTHR45924">
    <property type="entry name" value="FI17866P1"/>
    <property type="match status" value="1"/>
</dbReference>
<dbReference type="GeneID" id="102806727"/>
<feature type="region of interest" description="Disordered" evidence="2">
    <location>
        <begin position="1231"/>
        <end position="1286"/>
    </location>
</feature>
<feature type="compositionally biased region" description="Low complexity" evidence="2">
    <location>
        <begin position="1237"/>
        <end position="1252"/>
    </location>
</feature>
<feature type="region of interest" description="Disordered" evidence="2">
    <location>
        <begin position="1063"/>
        <end position="1084"/>
    </location>
</feature>
<dbReference type="SMART" id="SM00325">
    <property type="entry name" value="RhoGEF"/>
    <property type="match status" value="1"/>
</dbReference>
<evidence type="ECO:0000256" key="2">
    <source>
        <dbReference type="SAM" id="MobiDB-lite"/>
    </source>
</evidence>
<dbReference type="PANTHER" id="PTHR45924:SF2">
    <property type="entry name" value="FI17866P1"/>
    <property type="match status" value="1"/>
</dbReference>
<feature type="compositionally biased region" description="Basic and acidic residues" evidence="2">
    <location>
        <begin position="105"/>
        <end position="122"/>
    </location>
</feature>
<evidence type="ECO:0000313" key="5">
    <source>
        <dbReference type="RefSeq" id="XP_006812308.1"/>
    </source>
</evidence>
<dbReference type="PROSITE" id="PS50010">
    <property type="entry name" value="DH_2"/>
    <property type="match status" value="1"/>
</dbReference>
<dbReference type="CDD" id="cd13243">
    <property type="entry name" value="PH_PLEKHG1_G2_G3"/>
    <property type="match status" value="1"/>
</dbReference>
<proteinExistence type="predicted"/>